<dbReference type="EMBL" id="JAWIZZ010000036">
    <property type="protein sequence ID" value="KAK5781428.1"/>
    <property type="molecule type" value="Genomic_DNA"/>
</dbReference>
<dbReference type="AlphaFoldDB" id="A0AAN7WPE4"/>
<dbReference type="Proteomes" id="UP001306508">
    <property type="component" value="Unassembled WGS sequence"/>
</dbReference>
<proteinExistence type="predicted"/>
<organism evidence="2 3">
    <name type="scientific">Arxiozyma heterogenica</name>
    <dbReference type="NCBI Taxonomy" id="278026"/>
    <lineage>
        <taxon>Eukaryota</taxon>
        <taxon>Fungi</taxon>
        <taxon>Dikarya</taxon>
        <taxon>Ascomycota</taxon>
        <taxon>Saccharomycotina</taxon>
        <taxon>Saccharomycetes</taxon>
        <taxon>Saccharomycetales</taxon>
        <taxon>Saccharomycetaceae</taxon>
        <taxon>Arxiozyma</taxon>
    </lineage>
</organism>
<accession>A0AAN7WPE4</accession>
<comment type="caution">
    <text evidence="2">The sequence shown here is derived from an EMBL/GenBank/DDBJ whole genome shotgun (WGS) entry which is preliminary data.</text>
</comment>
<feature type="region of interest" description="Disordered" evidence="1">
    <location>
        <begin position="201"/>
        <end position="220"/>
    </location>
</feature>
<protein>
    <recommendedName>
        <fullName evidence="4">Zinc-regulated protein 8</fullName>
    </recommendedName>
</protein>
<keyword evidence="3" id="KW-1185">Reference proteome</keyword>
<evidence type="ECO:0000313" key="3">
    <source>
        <dbReference type="Proteomes" id="UP001306508"/>
    </source>
</evidence>
<feature type="compositionally biased region" description="Acidic residues" evidence="1">
    <location>
        <begin position="355"/>
        <end position="365"/>
    </location>
</feature>
<evidence type="ECO:0000313" key="2">
    <source>
        <dbReference type="EMBL" id="KAK5781428.1"/>
    </source>
</evidence>
<gene>
    <name evidence="2" type="ORF">RI543_001271</name>
</gene>
<name>A0AAN7WPE4_9SACH</name>
<feature type="region of interest" description="Disordered" evidence="1">
    <location>
        <begin position="1003"/>
        <end position="1033"/>
    </location>
</feature>
<sequence length="1061" mass="120138">MKSFIRSHRHSNSVENDHSISKHTSVTFTNTSVTNFQDNLDFSNTPKKISSQEFNTPPPSVYNLHRSSPSKHSPTFESFHKLANKTHKLFKKNSISNLRSSLDLTSNTNASSKINNELFNHKSKNRISLSSLSGSDKYSNDVDNIPVIKGTIVHSWGSSNNRPSVDNNNNLSMTISNNSKNVKFNDTSSEDHVIYLNASNNDNNESSIKDSSNVGNLSPPVKISGRPSIISDETEKNYCNKDQLNVKFIQYSTCKKSDDLRDVPNELNIPKVRSVHVSKEQKYKNRKARIHSNEDLLSLQTVIKDDRGYNDRLTQKSDISLVKNDSAIPSIIIQKPIISDKSIVLEDNRANDRESESEEENESDVSEFSFEYSRLNGRTSSVKYYSKPEDEEAAINNGTVYINDIYEDENFDEDMNYDDGDDMDDINYSFYDLTDNNTDHIGLNNNYESNNNVEVPNKKSVTLKKPITKYSDLFDETSSDNDEYMDDITFKDEKYINNISIIQPVIEAGHKVNSYNDLFDISDSDDIENDNRYNGDTVMKDNNESRNTQQSNGCINLFNGISKNDYVNRDDNPLMGYESIKNNYFLSKNDNVEQICVNSKKTKVNNMQAESIPTSNHQLRSFDDLFHISDEEEKGNAEMPNEGNDKIITESSQSGSCCVIEDQEKTLMINSDTPLILEDSKILKSFEPKENTGKNITKYSDLFDLSDDDDAIDSAEDVAFYVNQESLLNSPINSISDDREMRTYLSNASNLWDRNQTPKLPLSITTNINSQLLSVKPIKKPFDRSYKSSSVLADDYNDETDTENESLTPLTSHLDIPSPLNSRQFTPIKNILLSPIVSKSKNTSVQASGNIVSSQPLPPTARSNVLKYHDLNSNLDSEVPGLTSTLYFIDEAEEDEYNNNNKDKHDFEEDGYTYDLDEINKVPEDFEFSEEEVARSRSRHLRTTFGSPLSFRRIHSYYSKPIGVPRGNTPLNNRIEINNKTVTFFNRNWSNNATNNLSVLNYGSVESRTPPSRSPLTSPSKMDKNNSKNFSKLSPINAINSQYSLSPIQESSSVANSPERI</sequence>
<evidence type="ECO:0000256" key="1">
    <source>
        <dbReference type="SAM" id="MobiDB-lite"/>
    </source>
</evidence>
<feature type="region of interest" description="Disordered" evidence="1">
    <location>
        <begin position="349"/>
        <end position="368"/>
    </location>
</feature>
<reference evidence="3" key="1">
    <citation type="submission" date="2023-07" db="EMBL/GenBank/DDBJ databases">
        <title>A draft genome of Kazachstania heterogenica Y-27499.</title>
        <authorList>
            <person name="Donic C."/>
            <person name="Kralova J.S."/>
            <person name="Fidel L."/>
            <person name="Ben-Dor S."/>
            <person name="Jung S."/>
        </authorList>
    </citation>
    <scope>NUCLEOTIDE SEQUENCE [LARGE SCALE GENOMIC DNA]</scope>
    <source>
        <strain evidence="3">Y27499</strain>
    </source>
</reference>
<evidence type="ECO:0008006" key="4">
    <source>
        <dbReference type="Google" id="ProtNLM"/>
    </source>
</evidence>
<feature type="compositionally biased region" description="Acidic residues" evidence="1">
    <location>
        <begin position="795"/>
        <end position="804"/>
    </location>
</feature>
<feature type="compositionally biased region" description="Low complexity" evidence="1">
    <location>
        <begin position="1007"/>
        <end position="1020"/>
    </location>
</feature>
<feature type="region of interest" description="Disordered" evidence="1">
    <location>
        <begin position="794"/>
        <end position="815"/>
    </location>
</feature>
<feature type="compositionally biased region" description="Polar residues" evidence="1">
    <location>
        <begin position="201"/>
        <end position="216"/>
    </location>
</feature>